<gene>
    <name evidence="4" type="ORF">FLL46_04385</name>
</gene>
<keyword evidence="5" id="KW-1185">Reference proteome</keyword>
<dbReference type="OrthoDB" id="9792695at2"/>
<name>A0A545UH37_9GAMM</name>
<dbReference type="CDD" id="cd06464">
    <property type="entry name" value="ACD_sHsps-like"/>
    <property type="match status" value="1"/>
</dbReference>
<dbReference type="RefSeq" id="WP_142892242.1">
    <property type="nucleotide sequence ID" value="NZ_ML660161.1"/>
</dbReference>
<comment type="caution">
    <text evidence="4">The sequence shown here is derived from an EMBL/GenBank/DDBJ whole genome shotgun (WGS) entry which is preliminary data.</text>
</comment>
<dbReference type="AlphaFoldDB" id="A0A545UH37"/>
<sequence length="140" mass="16137">MTMIRFNPFRELDSWFNAYNRSLANQGKENPLSADWKPSVDIVESDKSFLIKAELAGVPKDDIQVQIDKNILTISGERKSEITDEKHHRVETFYGSFSRSFSLPENVSEESIKAESKDGILYLTLPKHEPKEKLKKIEIH</sequence>
<dbReference type="SUPFAM" id="SSF49764">
    <property type="entry name" value="HSP20-like chaperones"/>
    <property type="match status" value="1"/>
</dbReference>
<organism evidence="4 5">
    <name type="scientific">Aliikangiella coralliicola</name>
    <dbReference type="NCBI Taxonomy" id="2592383"/>
    <lineage>
        <taxon>Bacteria</taxon>
        <taxon>Pseudomonadati</taxon>
        <taxon>Pseudomonadota</taxon>
        <taxon>Gammaproteobacteria</taxon>
        <taxon>Oceanospirillales</taxon>
        <taxon>Pleioneaceae</taxon>
        <taxon>Aliikangiella</taxon>
    </lineage>
</organism>
<evidence type="ECO:0000313" key="4">
    <source>
        <dbReference type="EMBL" id="TQV88775.1"/>
    </source>
</evidence>
<dbReference type="Gene3D" id="2.60.40.790">
    <property type="match status" value="1"/>
</dbReference>
<dbReference type="InterPro" id="IPR002068">
    <property type="entry name" value="A-crystallin/Hsp20_dom"/>
</dbReference>
<dbReference type="PROSITE" id="PS01031">
    <property type="entry name" value="SHSP"/>
    <property type="match status" value="1"/>
</dbReference>
<dbReference type="Pfam" id="PF00011">
    <property type="entry name" value="HSP20"/>
    <property type="match status" value="1"/>
</dbReference>
<protein>
    <submittedName>
        <fullName evidence="4">Hsp20/alpha crystallin family protein</fullName>
    </submittedName>
</protein>
<evidence type="ECO:0000313" key="5">
    <source>
        <dbReference type="Proteomes" id="UP000315439"/>
    </source>
</evidence>
<proteinExistence type="inferred from homology"/>
<comment type="similarity">
    <text evidence="1 2">Belongs to the small heat shock protein (HSP20) family.</text>
</comment>
<dbReference type="InterPro" id="IPR008978">
    <property type="entry name" value="HSP20-like_chaperone"/>
</dbReference>
<reference evidence="4 5" key="1">
    <citation type="submission" date="2019-07" db="EMBL/GenBank/DDBJ databases">
        <title>Draft genome for Aliikangiella sp. M105.</title>
        <authorList>
            <person name="Wang G."/>
        </authorList>
    </citation>
    <scope>NUCLEOTIDE SEQUENCE [LARGE SCALE GENOMIC DNA]</scope>
    <source>
        <strain evidence="4 5">M105</strain>
    </source>
</reference>
<evidence type="ECO:0000256" key="2">
    <source>
        <dbReference type="RuleBase" id="RU003616"/>
    </source>
</evidence>
<feature type="domain" description="SHSP" evidence="3">
    <location>
        <begin position="31"/>
        <end position="140"/>
    </location>
</feature>
<evidence type="ECO:0000256" key="1">
    <source>
        <dbReference type="PROSITE-ProRule" id="PRU00285"/>
    </source>
</evidence>
<accession>A0A545UH37</accession>
<dbReference type="Proteomes" id="UP000315439">
    <property type="component" value="Unassembled WGS sequence"/>
</dbReference>
<evidence type="ECO:0000259" key="3">
    <source>
        <dbReference type="PROSITE" id="PS01031"/>
    </source>
</evidence>
<dbReference type="InterPro" id="IPR031107">
    <property type="entry name" value="Small_HSP"/>
</dbReference>
<dbReference type="EMBL" id="VIKS01000003">
    <property type="protein sequence ID" value="TQV88775.1"/>
    <property type="molecule type" value="Genomic_DNA"/>
</dbReference>
<dbReference type="PANTHER" id="PTHR11527">
    <property type="entry name" value="HEAT-SHOCK PROTEIN 20 FAMILY MEMBER"/>
    <property type="match status" value="1"/>
</dbReference>